<evidence type="ECO:0000313" key="2">
    <source>
        <dbReference type="EMBL" id="NUW31256.1"/>
    </source>
</evidence>
<feature type="domain" description="ATPase BadF/BadG/BcrA/BcrD type" evidence="1">
    <location>
        <begin position="12"/>
        <end position="248"/>
    </location>
</feature>
<sequence>MGLAGGGTGLAGVDVGGGGIRLRIEAGGTTAAGEDPVPAPRRDGRMDLHRLASRVARLVEETAPDLDRLAGMAIGTTGLPGLVPDPGVLWRALGDRFGLRALVVTGDMVTTHVGALGFRPGVVVAAGTGVIALGTDLAGVWNRSDGWGHLLGDHGGGAWIGARGLQAGLRARDGRLGGSAALLDRLTARFGSPSELVALAYAPGAAAHLLASFAPSVAEAARDGDAVARAIWDEAGRELGRSAAAAASGLEPVVSWGGRLFDAGDLLVEPFRDTVTALLPGVRLTPPRGVSADGALALARAAVAGSVRSRPPYVHVFPGTGVSGTGVSGTGFHGAG</sequence>
<dbReference type="InterPro" id="IPR002731">
    <property type="entry name" value="ATPase_BadF"/>
</dbReference>
<dbReference type="Gene3D" id="3.30.420.40">
    <property type="match status" value="2"/>
</dbReference>
<name>A0A7Y6I487_9ACTN</name>
<dbReference type="PANTHER" id="PTHR43190">
    <property type="entry name" value="N-ACETYL-D-GLUCOSAMINE KINASE"/>
    <property type="match status" value="1"/>
</dbReference>
<comment type="caution">
    <text evidence="2">The sequence shown here is derived from an EMBL/GenBank/DDBJ whole genome shotgun (WGS) entry which is preliminary data.</text>
</comment>
<dbReference type="AlphaFoldDB" id="A0A7Y6I487"/>
<dbReference type="SUPFAM" id="SSF53067">
    <property type="entry name" value="Actin-like ATPase domain"/>
    <property type="match status" value="1"/>
</dbReference>
<proteinExistence type="predicted"/>
<protein>
    <recommendedName>
        <fullName evidence="1">ATPase BadF/BadG/BcrA/BcrD type domain-containing protein</fullName>
    </recommendedName>
</protein>
<evidence type="ECO:0000259" key="1">
    <source>
        <dbReference type="Pfam" id="PF01869"/>
    </source>
</evidence>
<dbReference type="InterPro" id="IPR052519">
    <property type="entry name" value="Euk-type_GlcNAc_Kinase"/>
</dbReference>
<accession>A0A7Y6I487</accession>
<gene>
    <name evidence="2" type="ORF">HTZ77_07450</name>
</gene>
<dbReference type="Pfam" id="PF01869">
    <property type="entry name" value="BcrAD_BadFG"/>
    <property type="match status" value="1"/>
</dbReference>
<dbReference type="Proteomes" id="UP000586042">
    <property type="component" value="Unassembled WGS sequence"/>
</dbReference>
<evidence type="ECO:0000313" key="3">
    <source>
        <dbReference type="Proteomes" id="UP000586042"/>
    </source>
</evidence>
<dbReference type="EMBL" id="JABWGN010000003">
    <property type="protein sequence ID" value="NUW31256.1"/>
    <property type="molecule type" value="Genomic_DNA"/>
</dbReference>
<reference evidence="2 3" key="1">
    <citation type="submission" date="2020-06" db="EMBL/GenBank/DDBJ databases">
        <title>Nonomuraea sp. SMC257, a novel actinomycete isolated from soil.</title>
        <authorList>
            <person name="Chanama M."/>
        </authorList>
    </citation>
    <scope>NUCLEOTIDE SEQUENCE [LARGE SCALE GENOMIC DNA]</scope>
    <source>
        <strain evidence="2 3">SMC257</strain>
    </source>
</reference>
<organism evidence="2 3">
    <name type="scientific">Nonomuraea montanisoli</name>
    <dbReference type="NCBI Taxonomy" id="2741721"/>
    <lineage>
        <taxon>Bacteria</taxon>
        <taxon>Bacillati</taxon>
        <taxon>Actinomycetota</taxon>
        <taxon>Actinomycetes</taxon>
        <taxon>Streptosporangiales</taxon>
        <taxon>Streptosporangiaceae</taxon>
        <taxon>Nonomuraea</taxon>
    </lineage>
</organism>
<keyword evidence="3" id="KW-1185">Reference proteome</keyword>
<dbReference type="PANTHER" id="PTHR43190:SF3">
    <property type="entry name" value="N-ACETYL-D-GLUCOSAMINE KINASE"/>
    <property type="match status" value="1"/>
</dbReference>
<dbReference type="InterPro" id="IPR043129">
    <property type="entry name" value="ATPase_NBD"/>
</dbReference>